<evidence type="ECO:0000256" key="2">
    <source>
        <dbReference type="ARBA" id="ARBA00010130"/>
    </source>
</evidence>
<proteinExistence type="inferred from homology"/>
<feature type="compositionally biased region" description="Low complexity" evidence="6">
    <location>
        <begin position="330"/>
        <end position="368"/>
    </location>
</feature>
<feature type="compositionally biased region" description="Low complexity" evidence="6">
    <location>
        <begin position="418"/>
        <end position="458"/>
    </location>
</feature>
<protein>
    <recommendedName>
        <fullName evidence="7">ENTH domain-containing protein</fullName>
    </recommendedName>
</protein>
<keyword evidence="5" id="KW-0446">Lipid-binding</keyword>
<dbReference type="SMART" id="SM00273">
    <property type="entry name" value="ENTH"/>
    <property type="match status" value="1"/>
</dbReference>
<dbReference type="PROSITE" id="PS50942">
    <property type="entry name" value="ENTH"/>
    <property type="match status" value="1"/>
</dbReference>
<feature type="compositionally biased region" description="Basic and acidic residues" evidence="6">
    <location>
        <begin position="146"/>
        <end position="159"/>
    </location>
</feature>
<dbReference type="GO" id="GO:0006897">
    <property type="term" value="P:endocytosis"/>
    <property type="evidence" value="ECO:0007669"/>
    <property type="project" value="TreeGrafter"/>
</dbReference>
<dbReference type="GO" id="GO:0005543">
    <property type="term" value="F:phospholipid binding"/>
    <property type="evidence" value="ECO:0007669"/>
    <property type="project" value="TreeGrafter"/>
</dbReference>
<keyword evidence="9" id="KW-1185">Reference proteome</keyword>
<reference evidence="9" key="1">
    <citation type="journal article" date="2014" name="Proc. Natl. Acad. Sci. U.S.A.">
        <title>Extensive sampling of basidiomycete genomes demonstrates inadequacy of the white-rot/brown-rot paradigm for wood decay fungi.</title>
        <authorList>
            <person name="Riley R."/>
            <person name="Salamov A.A."/>
            <person name="Brown D.W."/>
            <person name="Nagy L.G."/>
            <person name="Floudas D."/>
            <person name="Held B.W."/>
            <person name="Levasseur A."/>
            <person name="Lombard V."/>
            <person name="Morin E."/>
            <person name="Otillar R."/>
            <person name="Lindquist E.A."/>
            <person name="Sun H."/>
            <person name="LaButti K.M."/>
            <person name="Schmutz J."/>
            <person name="Jabbour D."/>
            <person name="Luo H."/>
            <person name="Baker S.E."/>
            <person name="Pisabarro A.G."/>
            <person name="Walton J.D."/>
            <person name="Blanchette R.A."/>
            <person name="Henrissat B."/>
            <person name="Martin F."/>
            <person name="Cullen D."/>
            <person name="Hibbett D.S."/>
            <person name="Grigoriev I.V."/>
        </authorList>
    </citation>
    <scope>NUCLEOTIDE SEQUENCE [LARGE SCALE GENOMIC DNA]</scope>
    <source>
        <strain evidence="9">MUCL 33604</strain>
    </source>
</reference>
<dbReference type="CDD" id="cd16991">
    <property type="entry name" value="ENTH_Ent1_Ent2"/>
    <property type="match status" value="1"/>
</dbReference>
<accession>A0A067PTQ2</accession>
<evidence type="ECO:0000256" key="1">
    <source>
        <dbReference type="ARBA" id="ARBA00004496"/>
    </source>
</evidence>
<evidence type="ECO:0000313" key="9">
    <source>
        <dbReference type="Proteomes" id="UP000027265"/>
    </source>
</evidence>
<feature type="region of interest" description="Disordered" evidence="6">
    <location>
        <begin position="330"/>
        <end position="487"/>
    </location>
</feature>
<feature type="compositionally biased region" description="Polar residues" evidence="6">
    <location>
        <begin position="397"/>
        <end position="417"/>
    </location>
</feature>
<dbReference type="Gene3D" id="1.25.40.90">
    <property type="match status" value="1"/>
</dbReference>
<dbReference type="AlphaFoldDB" id="A0A067PTQ2"/>
<organism evidence="8 9">
    <name type="scientific">Jaapia argillacea MUCL 33604</name>
    <dbReference type="NCBI Taxonomy" id="933084"/>
    <lineage>
        <taxon>Eukaryota</taxon>
        <taxon>Fungi</taxon>
        <taxon>Dikarya</taxon>
        <taxon>Basidiomycota</taxon>
        <taxon>Agaricomycotina</taxon>
        <taxon>Agaricomycetes</taxon>
        <taxon>Agaricomycetidae</taxon>
        <taxon>Jaapiales</taxon>
        <taxon>Jaapiaceae</taxon>
        <taxon>Jaapia</taxon>
    </lineage>
</organism>
<keyword evidence="4" id="KW-0597">Phosphoprotein</keyword>
<dbReference type="InterPro" id="IPR003903">
    <property type="entry name" value="UIM_dom"/>
</dbReference>
<dbReference type="Proteomes" id="UP000027265">
    <property type="component" value="Unassembled WGS sequence"/>
</dbReference>
<gene>
    <name evidence="8" type="ORF">JAAARDRAFT_34906</name>
</gene>
<dbReference type="FunCoup" id="A0A067PTQ2">
    <property type="interactions" value="60"/>
</dbReference>
<evidence type="ECO:0000313" key="8">
    <source>
        <dbReference type="EMBL" id="KDQ58109.1"/>
    </source>
</evidence>
<dbReference type="PANTHER" id="PTHR12276">
    <property type="entry name" value="EPSIN/ENT-RELATED"/>
    <property type="match status" value="1"/>
</dbReference>
<dbReference type="InterPro" id="IPR013809">
    <property type="entry name" value="ENTH"/>
</dbReference>
<dbReference type="PROSITE" id="PS50330">
    <property type="entry name" value="UIM"/>
    <property type="match status" value="2"/>
</dbReference>
<dbReference type="InterPro" id="IPR008942">
    <property type="entry name" value="ENTH_VHS"/>
</dbReference>
<dbReference type="SMART" id="SM00726">
    <property type="entry name" value="UIM"/>
    <property type="match status" value="2"/>
</dbReference>
<evidence type="ECO:0000256" key="3">
    <source>
        <dbReference type="ARBA" id="ARBA00022490"/>
    </source>
</evidence>
<comment type="similarity">
    <text evidence="2">Belongs to the epsin family.</text>
</comment>
<evidence type="ECO:0000256" key="5">
    <source>
        <dbReference type="ARBA" id="ARBA00023121"/>
    </source>
</evidence>
<dbReference type="SUPFAM" id="SSF48464">
    <property type="entry name" value="ENTH/VHS domain"/>
    <property type="match status" value="1"/>
</dbReference>
<keyword evidence="3" id="KW-0963">Cytoplasm</keyword>
<feature type="compositionally biased region" description="Low complexity" evidence="6">
    <location>
        <begin position="379"/>
        <end position="396"/>
    </location>
</feature>
<evidence type="ECO:0000259" key="7">
    <source>
        <dbReference type="PROSITE" id="PS50942"/>
    </source>
</evidence>
<dbReference type="FunFam" id="1.25.40.90:FF:000006">
    <property type="entry name" value="Clathrin interactor 1"/>
    <property type="match status" value="1"/>
</dbReference>
<evidence type="ECO:0000256" key="4">
    <source>
        <dbReference type="ARBA" id="ARBA00022553"/>
    </source>
</evidence>
<feature type="region of interest" description="Disordered" evidence="6">
    <location>
        <begin position="146"/>
        <end position="206"/>
    </location>
</feature>
<dbReference type="STRING" id="933084.A0A067PTQ2"/>
<feature type="domain" description="ENTH" evidence="7">
    <location>
        <begin position="17"/>
        <end position="149"/>
    </location>
</feature>
<dbReference type="PANTHER" id="PTHR12276:SF110">
    <property type="entry name" value="EPSIN-1-RELATED"/>
    <property type="match status" value="1"/>
</dbReference>
<feature type="region of interest" description="Disordered" evidence="6">
    <location>
        <begin position="238"/>
        <end position="260"/>
    </location>
</feature>
<dbReference type="OrthoDB" id="4033880at2759"/>
<dbReference type="GO" id="GO:0007015">
    <property type="term" value="P:actin filament organization"/>
    <property type="evidence" value="ECO:0007669"/>
    <property type="project" value="TreeGrafter"/>
</dbReference>
<feature type="compositionally biased region" description="Low complexity" evidence="6">
    <location>
        <begin position="518"/>
        <end position="538"/>
    </location>
</feature>
<evidence type="ECO:0000256" key="6">
    <source>
        <dbReference type="SAM" id="MobiDB-lite"/>
    </source>
</evidence>
<name>A0A067PTQ2_9AGAM</name>
<dbReference type="InParanoid" id="A0A067PTQ2"/>
<feature type="compositionally biased region" description="Basic and acidic residues" evidence="6">
    <location>
        <begin position="238"/>
        <end position="252"/>
    </location>
</feature>
<comment type="subcellular location">
    <subcellularLocation>
        <location evidence="1">Cytoplasm</location>
    </subcellularLocation>
</comment>
<dbReference type="HOGENOM" id="CLU_012678_0_0_1"/>
<feature type="compositionally biased region" description="Acidic residues" evidence="6">
    <location>
        <begin position="172"/>
        <end position="181"/>
    </location>
</feature>
<dbReference type="GO" id="GO:0005886">
    <property type="term" value="C:plasma membrane"/>
    <property type="evidence" value="ECO:0007669"/>
    <property type="project" value="TreeGrafter"/>
</dbReference>
<feature type="region of interest" description="Disordered" evidence="6">
    <location>
        <begin position="507"/>
        <end position="538"/>
    </location>
</feature>
<dbReference type="GO" id="GO:0005768">
    <property type="term" value="C:endosome"/>
    <property type="evidence" value="ECO:0007669"/>
    <property type="project" value="TreeGrafter"/>
</dbReference>
<dbReference type="GO" id="GO:0030125">
    <property type="term" value="C:clathrin vesicle coat"/>
    <property type="evidence" value="ECO:0007669"/>
    <property type="project" value="TreeGrafter"/>
</dbReference>
<dbReference type="Pfam" id="PF01417">
    <property type="entry name" value="ENTH"/>
    <property type="match status" value="1"/>
</dbReference>
<dbReference type="EMBL" id="KL197718">
    <property type="protein sequence ID" value="KDQ58109.1"/>
    <property type="molecule type" value="Genomic_DNA"/>
</dbReference>
<sequence length="538" mass="59619">MSTLQHFGKGTLRVVKNYTKGYSDTQAKVRDATSNDPWGPSGTQMNEIAQMSYNQNDFVEIVEMLDKRLNDKGKNWRHVFKSLTLIDYLLHAGSENVVAYFRKNLYLIKTLKEFQYLDEYGKDQGANVRQKAKDITNLLSDESRLREERRTRANMRERLGGSSRNGTGEFGLDGEEVQDEGENGRRRSKSMPSGSSRRGAGGDDDELRKAIEESKRTAAAEQAKAAATAEERDIARAIKLSEEEEERRRKAGEGGGSLFDEAQDTIAPLIDTSGPNLQPQFTQMQMQPQFTAFNPWQQQAQQEAMQADYMRQQAEWMRQQQEAAQLQAQQEAAQLQAQQEEWLRQQQQQQFMQQQQQQQQQWLVPQQQPILGQATGFGSNNPFAPSPSPFTASAPSLHTSLSSPGPNQPTPISFNLQGSYSSASSGPSYSSASGPSYSSSSTPSLSVSTPPTSSSAPPERQGSRGPSRADQEHAHLAGLFAARGDDGIDTFGNVGQLRYGPTQVGRVAAQKTGAPSHNPFAPQQQQQQQNNDQPFFSI</sequence>
<dbReference type="GO" id="GO:0030276">
    <property type="term" value="F:clathrin binding"/>
    <property type="evidence" value="ECO:0007669"/>
    <property type="project" value="TreeGrafter"/>
</dbReference>